<evidence type="ECO:0000313" key="4">
    <source>
        <dbReference type="EMBL" id="OAQ64919.1"/>
    </source>
</evidence>
<accession>A0A179FIR3</accession>
<dbReference type="RefSeq" id="XP_018142233.1">
    <property type="nucleotide sequence ID" value="XM_018291739.1"/>
</dbReference>
<feature type="compositionally biased region" description="Polar residues" evidence="3">
    <location>
        <begin position="210"/>
        <end position="228"/>
    </location>
</feature>
<dbReference type="PANTHER" id="PTHR37534">
    <property type="entry name" value="TRANSCRIPTIONAL ACTIVATOR PROTEIN UGA3"/>
    <property type="match status" value="1"/>
</dbReference>
<evidence type="ECO:0000256" key="1">
    <source>
        <dbReference type="ARBA" id="ARBA00004123"/>
    </source>
</evidence>
<feature type="region of interest" description="Disordered" evidence="3">
    <location>
        <begin position="125"/>
        <end position="144"/>
    </location>
</feature>
<dbReference type="GeneID" id="28855733"/>
<gene>
    <name evidence="4" type="ORF">VFPPC_13967</name>
</gene>
<reference evidence="4 5" key="1">
    <citation type="journal article" date="2016" name="PLoS Pathog.">
        <title>Biosynthesis of antibiotic leucinostatins in bio-control fungus Purpureocillium lilacinum and their inhibition on phytophthora revealed by genome mining.</title>
        <authorList>
            <person name="Wang G."/>
            <person name="Liu Z."/>
            <person name="Lin R."/>
            <person name="Li E."/>
            <person name="Mao Z."/>
            <person name="Ling J."/>
            <person name="Yang Y."/>
            <person name="Yin W.B."/>
            <person name="Xie B."/>
        </authorList>
    </citation>
    <scope>NUCLEOTIDE SEQUENCE [LARGE SCALE GENOMIC DNA]</scope>
    <source>
        <strain evidence="4">170</strain>
    </source>
</reference>
<dbReference type="GO" id="GO:0045944">
    <property type="term" value="P:positive regulation of transcription by RNA polymerase II"/>
    <property type="evidence" value="ECO:0007669"/>
    <property type="project" value="TreeGrafter"/>
</dbReference>
<dbReference type="EMBL" id="LSBJ02000005">
    <property type="protein sequence ID" value="OAQ64919.1"/>
    <property type="molecule type" value="Genomic_DNA"/>
</dbReference>
<keyword evidence="5" id="KW-1185">Reference proteome</keyword>
<dbReference type="InterPro" id="IPR021858">
    <property type="entry name" value="Fun_TF"/>
</dbReference>
<comment type="subcellular location">
    <subcellularLocation>
        <location evidence="1">Nucleus</location>
    </subcellularLocation>
</comment>
<dbReference type="STRING" id="1380566.A0A179FIR3"/>
<name>A0A179FIR3_METCM</name>
<dbReference type="Proteomes" id="UP000078397">
    <property type="component" value="Unassembled WGS sequence"/>
</dbReference>
<feature type="region of interest" description="Disordered" evidence="3">
    <location>
        <begin position="210"/>
        <end position="245"/>
    </location>
</feature>
<dbReference type="Pfam" id="PF11951">
    <property type="entry name" value="Fungal_trans_2"/>
    <property type="match status" value="1"/>
</dbReference>
<dbReference type="OrthoDB" id="4525710at2759"/>
<dbReference type="GO" id="GO:0003700">
    <property type="term" value="F:DNA-binding transcription factor activity"/>
    <property type="evidence" value="ECO:0007669"/>
    <property type="project" value="TreeGrafter"/>
</dbReference>
<dbReference type="GO" id="GO:0000976">
    <property type="term" value="F:transcription cis-regulatory region binding"/>
    <property type="evidence" value="ECO:0007669"/>
    <property type="project" value="TreeGrafter"/>
</dbReference>
<evidence type="ECO:0000313" key="5">
    <source>
        <dbReference type="Proteomes" id="UP000078397"/>
    </source>
</evidence>
<dbReference type="PANTHER" id="PTHR37534:SF2">
    <property type="entry name" value="N-ACETYLTRANSFERASE DOMAIN-CONTAINING PROTEIN"/>
    <property type="match status" value="1"/>
</dbReference>
<feature type="compositionally biased region" description="Basic and acidic residues" evidence="3">
    <location>
        <begin position="229"/>
        <end position="242"/>
    </location>
</feature>
<comment type="caution">
    <text evidence="4">The sequence shown here is derived from an EMBL/GenBank/DDBJ whole genome shotgun (WGS) entry which is preliminary data.</text>
</comment>
<proteinExistence type="predicted"/>
<evidence type="ECO:0000256" key="3">
    <source>
        <dbReference type="SAM" id="MobiDB-lite"/>
    </source>
</evidence>
<dbReference type="KEGG" id="pchm:VFPPC_13967"/>
<dbReference type="GO" id="GO:0005634">
    <property type="term" value="C:nucleus"/>
    <property type="evidence" value="ECO:0007669"/>
    <property type="project" value="UniProtKB-SubCell"/>
</dbReference>
<organism evidence="4 5">
    <name type="scientific">Pochonia chlamydosporia 170</name>
    <dbReference type="NCBI Taxonomy" id="1380566"/>
    <lineage>
        <taxon>Eukaryota</taxon>
        <taxon>Fungi</taxon>
        <taxon>Dikarya</taxon>
        <taxon>Ascomycota</taxon>
        <taxon>Pezizomycotina</taxon>
        <taxon>Sordariomycetes</taxon>
        <taxon>Hypocreomycetidae</taxon>
        <taxon>Hypocreales</taxon>
        <taxon>Clavicipitaceae</taxon>
        <taxon>Pochonia</taxon>
    </lineage>
</organism>
<protein>
    <submittedName>
        <fullName evidence="4">Arca-like protein</fullName>
    </submittedName>
</protein>
<sequence length="638" mass="71054">MGIKSCEVTFPDVPKSASDNKSPSCTNCRTNEARCVRSSGVRFKHSSNPSVSLRKTRLSDKNGHSFSRDQPWVKIKKGLLFIDETSEAAAVHDLYHGDDSDPDLETTSSTRVGDGVIAPLANLAEDSSISPSPPRPHSTNEVALGSHNDINSREKSLTVNLDSHIDPYPLGTLTHPCLSPDSLIPYQGNPPEQLLPSASASKIVHNRTLSGSTFSYHGTPQDSTQRPQSSDDGHHRGGDVYLRRPQWPITNPQDAMLFRHFIQKLAPLFDMCDDERHFARVVPRRAVFCPPLMNAMLAASAKHLSRVSNFDGLAVDEHHQNCINTLIPILSTSAAIMDENLLPAIVILRFIEELDSPLSSPAPESHLLGTRVFVSAQEDMCGYTSLWRAAYWLALRQEIHMAFVQTRPIHDSFALEKAEQVIRRDDECDSGCSYANLIILHCAACIRYFYGSEPANAARWRELKETLDTLWEDRPWMFYPMYSDDGDSKAVFPVRQYVNDAVVTGVQHYLLVQILMAAHDPTTPKLGPDQARATREIDRTIKHNVRLLCGIAESNASTPPAFVNACISIAMAGDRFTERSEQEAFYRILVKTDTELGWPTRSAQLRMEEAWGWTAPSLRLGMSIDELLTNTNASEVVH</sequence>
<dbReference type="AlphaFoldDB" id="A0A179FIR3"/>
<evidence type="ECO:0000256" key="2">
    <source>
        <dbReference type="ARBA" id="ARBA00023242"/>
    </source>
</evidence>
<feature type="region of interest" description="Disordered" evidence="3">
    <location>
        <begin position="46"/>
        <end position="65"/>
    </location>
</feature>
<keyword evidence="2" id="KW-0539">Nucleus</keyword>